<protein>
    <recommendedName>
        <fullName evidence="2">DUF669 domain-containing protein</fullName>
    </recommendedName>
</protein>
<gene>
    <name evidence="1" type="ORF">SDC9_132019</name>
</gene>
<dbReference type="EMBL" id="VSSQ01033371">
    <property type="protein sequence ID" value="MPM84943.1"/>
    <property type="molecule type" value="Genomic_DNA"/>
</dbReference>
<dbReference type="AlphaFoldDB" id="A0A645D7M4"/>
<dbReference type="InterPro" id="IPR007731">
    <property type="entry name" value="DUF669"/>
</dbReference>
<dbReference type="Pfam" id="PF05037">
    <property type="entry name" value="DUF669"/>
    <property type="match status" value="1"/>
</dbReference>
<evidence type="ECO:0008006" key="2">
    <source>
        <dbReference type="Google" id="ProtNLM"/>
    </source>
</evidence>
<reference evidence="1" key="1">
    <citation type="submission" date="2019-08" db="EMBL/GenBank/DDBJ databases">
        <authorList>
            <person name="Kucharzyk K."/>
            <person name="Murdoch R.W."/>
            <person name="Higgins S."/>
            <person name="Loffler F."/>
        </authorList>
    </citation>
    <scope>NUCLEOTIDE SEQUENCE</scope>
</reference>
<organism evidence="1">
    <name type="scientific">bioreactor metagenome</name>
    <dbReference type="NCBI Taxonomy" id="1076179"/>
    <lineage>
        <taxon>unclassified sequences</taxon>
        <taxon>metagenomes</taxon>
        <taxon>ecological metagenomes</taxon>
    </lineage>
</organism>
<proteinExistence type="predicted"/>
<comment type="caution">
    <text evidence="1">The sequence shown here is derived from an EMBL/GenBank/DDBJ whole genome shotgun (WGS) entry which is preliminary data.</text>
</comment>
<evidence type="ECO:0000313" key="1">
    <source>
        <dbReference type="EMBL" id="MPM84943.1"/>
    </source>
</evidence>
<sequence>MAENNLWDKFDKAVDTAGLANDVKEAAENGANYREVPHGVYEVEVNKLELVESKKGDPMVTVWFKVVDGEYKGCLIFMNQVITQGFQIHIANEIFRQMTAEIPGFNVEFKTYKQYGELLMDIREAVDGKFEFKLDFAEGKKGFSTYSVDEIYVLE</sequence>
<accession>A0A645D7M4</accession>
<name>A0A645D7M4_9ZZZZ</name>